<dbReference type="InterPro" id="IPR017853">
    <property type="entry name" value="GH"/>
</dbReference>
<dbReference type="Gene3D" id="3.20.20.80">
    <property type="entry name" value="Glycosidases"/>
    <property type="match status" value="1"/>
</dbReference>
<organism evidence="2 3">
    <name type="scientific">Paenibacillus alba</name>
    <dbReference type="NCBI Taxonomy" id="1197127"/>
    <lineage>
        <taxon>Bacteria</taxon>
        <taxon>Bacillati</taxon>
        <taxon>Bacillota</taxon>
        <taxon>Bacilli</taxon>
        <taxon>Bacillales</taxon>
        <taxon>Paenibacillaceae</taxon>
        <taxon>Paenibacillus</taxon>
    </lineage>
</organism>
<keyword evidence="3" id="KW-1185">Reference proteome</keyword>
<feature type="domain" description="Golvesin/Xly CBD-like" evidence="1">
    <location>
        <begin position="39"/>
        <end position="167"/>
    </location>
</feature>
<dbReference type="SUPFAM" id="SSF51445">
    <property type="entry name" value="(Trans)glycosidases"/>
    <property type="match status" value="1"/>
</dbReference>
<protein>
    <recommendedName>
        <fullName evidence="1">Golvesin/Xly CBD-like domain-containing protein</fullName>
    </recommendedName>
</protein>
<dbReference type="InterPro" id="IPR013780">
    <property type="entry name" value="Glyco_hydro_b"/>
</dbReference>
<dbReference type="Pfam" id="PF25275">
    <property type="entry name" value="Golvesin_C"/>
    <property type="match status" value="2"/>
</dbReference>
<dbReference type="EMBL" id="JARLKY010000023">
    <property type="protein sequence ID" value="MEC0227702.1"/>
    <property type="molecule type" value="Genomic_DNA"/>
</dbReference>
<name>A0ABU6G0L0_9BACL</name>
<dbReference type="RefSeq" id="WP_326072003.1">
    <property type="nucleotide sequence ID" value="NZ_JARLKY010000023.1"/>
</dbReference>
<dbReference type="InterPro" id="IPR033803">
    <property type="entry name" value="CBD-like_Golvesin-Xly"/>
</dbReference>
<proteinExistence type="predicted"/>
<evidence type="ECO:0000313" key="3">
    <source>
        <dbReference type="Proteomes" id="UP001338137"/>
    </source>
</evidence>
<evidence type="ECO:0000313" key="2">
    <source>
        <dbReference type="EMBL" id="MEC0227702.1"/>
    </source>
</evidence>
<evidence type="ECO:0000259" key="1">
    <source>
        <dbReference type="Pfam" id="PF25275"/>
    </source>
</evidence>
<reference evidence="2 3" key="1">
    <citation type="submission" date="2023-03" db="EMBL/GenBank/DDBJ databases">
        <title>Bacillus Genome Sequencing.</title>
        <authorList>
            <person name="Dunlap C."/>
        </authorList>
    </citation>
    <scope>NUCLEOTIDE SEQUENCE [LARGE SCALE GENOMIC DNA]</scope>
    <source>
        <strain evidence="2 3">BD-533</strain>
    </source>
</reference>
<gene>
    <name evidence="2" type="ORF">P4I72_11255</name>
</gene>
<sequence>MSKVKFSLLSLLSFTLMVSVFFSGIGPGGSSIAQANTEIIVDNTNAALTGSWTTSTYKPNFYGTNYLTKAAGTGTAKVKWMPNLPTAGTYKVYYKIPDGASDRASNAPFNVHDTTGDHPYSVDERVSPSAGWVLLGNHTFAAGSAGYVELSDNASGQAVIADAVKFEYVVPLAEVIVDNTAATSTGTWNTSTFKPNYYGSNYATKPSGTGSATMRWTPNLSQAGTYAVYYRLPDGTSDRPNDAQFTIHDASGDKKYYVNEQESPGGVWKVLGNHTFAAGTGGYVELSDNANGTNIIADAIKFGPAVSEDMLPKPPQGNYMIRTDIPKQTILGLGVEIQSDSIGSGNNGLPEKTVSVPHDLVPSEKTRFYNEMLKGFRYARLAMGLYFRGLTPDQKNIVERFPGQADELREMIEQSGMEGVAAEYWSPAPGWKTNENYVGGGTLKSYDPAFLNEFGDALVRDIDYLESKGIPVVMWGLQNEPGYATPYSSAVYNNSQYYNTFKVVAPKVKASYPNMFIQAESLHGQYGVGSALIRNDPATLQYVDGWTWHRIGYSSNDQINNANYYNSNTAGKPVFNNEFEYLDNTTSVDKMMNTAQSIMNWMTFENSPTWFWLHALKPTYNAESEGYGLGLWRPADDTDFSKYSQIQPGHFDYIKTNWHAVAGFVKYMPWNSVRYQVDESTVQLNNRIMAWKTPEGKLVFALTNRGGAPYTFKMDLGGVYTLAGHRYDKNTADQPLGNVTGNNVSITLPGNSIEFWVAQ</sequence>
<comment type="caution">
    <text evidence="2">The sequence shown here is derived from an EMBL/GenBank/DDBJ whole genome shotgun (WGS) entry which is preliminary data.</text>
</comment>
<dbReference type="Gene3D" id="2.60.40.1180">
    <property type="entry name" value="Golgi alpha-mannosidase II"/>
    <property type="match status" value="1"/>
</dbReference>
<dbReference type="Proteomes" id="UP001338137">
    <property type="component" value="Unassembled WGS sequence"/>
</dbReference>
<feature type="domain" description="Golvesin/Xly CBD-like" evidence="1">
    <location>
        <begin position="175"/>
        <end position="302"/>
    </location>
</feature>
<accession>A0ABU6G0L0</accession>